<evidence type="ECO:0000313" key="3">
    <source>
        <dbReference type="Proteomes" id="UP000075714"/>
    </source>
</evidence>
<dbReference type="EMBL" id="LSYV01000037">
    <property type="protein sequence ID" value="KXZ47274.1"/>
    <property type="molecule type" value="Genomic_DNA"/>
</dbReference>
<evidence type="ECO:0000256" key="1">
    <source>
        <dbReference type="SAM" id="MobiDB-lite"/>
    </source>
</evidence>
<proteinExistence type="predicted"/>
<gene>
    <name evidence="2" type="ORF">GPECTOR_36g126</name>
</gene>
<evidence type="ECO:0000313" key="2">
    <source>
        <dbReference type="EMBL" id="KXZ47274.1"/>
    </source>
</evidence>
<feature type="compositionally biased region" description="Gly residues" evidence="1">
    <location>
        <begin position="167"/>
        <end position="182"/>
    </location>
</feature>
<reference evidence="3" key="1">
    <citation type="journal article" date="2016" name="Nat. Commun.">
        <title>The Gonium pectorale genome demonstrates co-option of cell cycle regulation during the evolution of multicellularity.</title>
        <authorList>
            <person name="Hanschen E.R."/>
            <person name="Marriage T.N."/>
            <person name="Ferris P.J."/>
            <person name="Hamaji T."/>
            <person name="Toyoda A."/>
            <person name="Fujiyama A."/>
            <person name="Neme R."/>
            <person name="Noguchi H."/>
            <person name="Minakuchi Y."/>
            <person name="Suzuki M."/>
            <person name="Kawai-Toyooka H."/>
            <person name="Smith D.R."/>
            <person name="Sparks H."/>
            <person name="Anderson J."/>
            <person name="Bakaric R."/>
            <person name="Luria V."/>
            <person name="Karger A."/>
            <person name="Kirschner M.W."/>
            <person name="Durand P.M."/>
            <person name="Michod R.E."/>
            <person name="Nozaki H."/>
            <person name="Olson B.J."/>
        </authorList>
    </citation>
    <scope>NUCLEOTIDE SEQUENCE [LARGE SCALE GENOMIC DNA]</scope>
    <source>
        <strain evidence="3">NIES-2863</strain>
    </source>
</reference>
<feature type="compositionally biased region" description="Acidic residues" evidence="1">
    <location>
        <begin position="157"/>
        <end position="166"/>
    </location>
</feature>
<dbReference type="PANTHER" id="PTHR48218:SF3">
    <property type="entry name" value="OS07G0170800 PROTEIN"/>
    <property type="match status" value="1"/>
</dbReference>
<protein>
    <submittedName>
        <fullName evidence="2">Uncharacterized protein</fullName>
    </submittedName>
</protein>
<organism evidence="2 3">
    <name type="scientific">Gonium pectorale</name>
    <name type="common">Green alga</name>
    <dbReference type="NCBI Taxonomy" id="33097"/>
    <lineage>
        <taxon>Eukaryota</taxon>
        <taxon>Viridiplantae</taxon>
        <taxon>Chlorophyta</taxon>
        <taxon>core chlorophytes</taxon>
        <taxon>Chlorophyceae</taxon>
        <taxon>CS clade</taxon>
        <taxon>Chlamydomonadales</taxon>
        <taxon>Volvocaceae</taxon>
        <taxon>Gonium</taxon>
    </lineage>
</organism>
<accession>A0A150GBR3</accession>
<name>A0A150GBR3_GONPE</name>
<keyword evidence="3" id="KW-1185">Reference proteome</keyword>
<feature type="region of interest" description="Disordered" evidence="1">
    <location>
        <begin position="152"/>
        <end position="182"/>
    </location>
</feature>
<dbReference type="PANTHER" id="PTHR48218">
    <property type="entry name" value="F-BOX DOMAIN CONTAINING PROTEIN"/>
    <property type="match status" value="1"/>
</dbReference>
<sequence>MGASLADAGRTELREGELCGFTWRLSFKSITWFGPELASMPIRRHFHPNHTLTAPPDDPLWGNEEPQRHYWYFRPGPTAVTVLQVNTYPCLTVCRTPDWGWELENAVVRLTIDWAAGPNPGLPPDHPAAAETMTLEDIRERFHFAALMQDLGQNEFMSDDETEEEGSGSGSGESDSEGGGTW</sequence>
<comment type="caution">
    <text evidence="2">The sequence shown here is derived from an EMBL/GenBank/DDBJ whole genome shotgun (WGS) entry which is preliminary data.</text>
</comment>
<dbReference type="OrthoDB" id="539253at2759"/>
<dbReference type="AlphaFoldDB" id="A0A150GBR3"/>
<dbReference type="Proteomes" id="UP000075714">
    <property type="component" value="Unassembled WGS sequence"/>
</dbReference>